<dbReference type="InterPro" id="IPR036291">
    <property type="entry name" value="NAD(P)-bd_dom_sf"/>
</dbReference>
<dbReference type="SUPFAM" id="SSF51735">
    <property type="entry name" value="NAD(P)-binding Rossmann-fold domains"/>
    <property type="match status" value="1"/>
</dbReference>
<dbReference type="GO" id="GO:0016491">
    <property type="term" value="F:oxidoreductase activity"/>
    <property type="evidence" value="ECO:0007669"/>
    <property type="project" value="InterPro"/>
</dbReference>
<reference evidence="2 3" key="2">
    <citation type="journal article" date="2017" name="Syst. Appl. Microbiol.">
        <title>Soybeans inoculated with root zone soils of Canadian native legumes harbour diverse and novel Bradyrhizobium spp. that possess agricultural potential.</title>
        <authorList>
            <person name="Bromfield E.S.P."/>
            <person name="Cloutier S."/>
            <person name="Tambong J.T."/>
            <person name="Tran Thi T.V."/>
        </authorList>
    </citation>
    <scope>NUCLEOTIDE SEQUENCE [LARGE SCALE GENOMIC DNA]</scope>
    <source>
        <strain evidence="2 3">OO99</strain>
    </source>
</reference>
<dbReference type="OrthoDB" id="9812907at2"/>
<dbReference type="PROSITE" id="PS00895">
    <property type="entry name" value="3_HYDROXYISOBUT_DH"/>
    <property type="match status" value="1"/>
</dbReference>
<evidence type="ECO:0000259" key="1">
    <source>
        <dbReference type="Pfam" id="PF03446"/>
    </source>
</evidence>
<sequence length="54" mass="6075">MPAMDLGFIGLGHMGAPMARNLLKASHHLIVYNRTRSDIEALSLLWVRRETGKE</sequence>
<dbReference type="AlphaFoldDB" id="A0A2U8PK16"/>
<dbReference type="EMBL" id="CP029425">
    <property type="protein sequence ID" value="AWL98092.1"/>
    <property type="molecule type" value="Genomic_DNA"/>
</dbReference>
<feature type="domain" description="6-phosphogluconate dehydrogenase NADP-binding" evidence="1">
    <location>
        <begin position="6"/>
        <end position="42"/>
    </location>
</feature>
<gene>
    <name evidence="2" type="ORF">CIT37_15450</name>
</gene>
<dbReference type="GO" id="GO:0050661">
    <property type="term" value="F:NADP binding"/>
    <property type="evidence" value="ECO:0007669"/>
    <property type="project" value="InterPro"/>
</dbReference>
<evidence type="ECO:0000313" key="3">
    <source>
        <dbReference type="Proteomes" id="UP000215703"/>
    </source>
</evidence>
<reference evidence="2 3" key="1">
    <citation type="journal article" date="2014" name="Int. J. Syst. Evol. Microbiol.">
        <title>Bradyrhizobium ottawaense sp. nov., a symbiotic nitrogen fixing bacterium from root nodules of soybeans in Canada.</title>
        <authorList>
            <person name="Yu X."/>
            <person name="Cloutier S."/>
            <person name="Tambong J.T."/>
            <person name="Bromfield E.S."/>
        </authorList>
    </citation>
    <scope>NUCLEOTIDE SEQUENCE [LARGE SCALE GENOMIC DNA]</scope>
    <source>
        <strain evidence="2 3">OO99</strain>
    </source>
</reference>
<dbReference type="GO" id="GO:0016054">
    <property type="term" value="P:organic acid catabolic process"/>
    <property type="evidence" value="ECO:0007669"/>
    <property type="project" value="UniProtKB-ARBA"/>
</dbReference>
<dbReference type="KEGG" id="bot:CIT37_15450"/>
<accession>A0A2U8PK16</accession>
<protein>
    <recommendedName>
        <fullName evidence="1">6-phosphogluconate dehydrogenase NADP-binding domain-containing protein</fullName>
    </recommendedName>
</protein>
<organism evidence="2 3">
    <name type="scientific">Bradyrhizobium ottawaense</name>
    <dbReference type="NCBI Taxonomy" id="931866"/>
    <lineage>
        <taxon>Bacteria</taxon>
        <taxon>Pseudomonadati</taxon>
        <taxon>Pseudomonadota</taxon>
        <taxon>Alphaproteobacteria</taxon>
        <taxon>Hyphomicrobiales</taxon>
        <taxon>Nitrobacteraceae</taxon>
        <taxon>Bradyrhizobium</taxon>
    </lineage>
</organism>
<name>A0A2U8PK16_9BRAD</name>
<dbReference type="InterPro" id="IPR006115">
    <property type="entry name" value="6PGDH_NADP-bd"/>
</dbReference>
<dbReference type="InterPro" id="IPR002204">
    <property type="entry name" value="3-OH-isobutyrate_DH-rel_CS"/>
</dbReference>
<dbReference type="Gene3D" id="3.40.50.720">
    <property type="entry name" value="NAD(P)-binding Rossmann-like Domain"/>
    <property type="match status" value="1"/>
</dbReference>
<proteinExistence type="predicted"/>
<dbReference type="Proteomes" id="UP000215703">
    <property type="component" value="Chromosome"/>
</dbReference>
<dbReference type="Pfam" id="PF03446">
    <property type="entry name" value="NAD_binding_2"/>
    <property type="match status" value="1"/>
</dbReference>
<evidence type="ECO:0000313" key="2">
    <source>
        <dbReference type="EMBL" id="AWL98092.1"/>
    </source>
</evidence>